<feature type="transmembrane region" description="Helical" evidence="1">
    <location>
        <begin position="72"/>
        <end position="91"/>
    </location>
</feature>
<dbReference type="Proteomes" id="UP000692954">
    <property type="component" value="Unassembled WGS sequence"/>
</dbReference>
<keyword evidence="1" id="KW-0812">Transmembrane</keyword>
<dbReference type="EMBL" id="CAJJDN010000023">
    <property type="protein sequence ID" value="CAD8067933.1"/>
    <property type="molecule type" value="Genomic_DNA"/>
</dbReference>
<name>A0A8S1LR34_9CILI</name>
<keyword evidence="1" id="KW-0472">Membrane</keyword>
<feature type="transmembrane region" description="Helical" evidence="1">
    <location>
        <begin position="97"/>
        <end position="114"/>
    </location>
</feature>
<gene>
    <name evidence="2" type="ORF">PSON_ATCC_30995.1.T0230288</name>
</gene>
<dbReference type="AlphaFoldDB" id="A0A8S1LR34"/>
<evidence type="ECO:0008006" key="4">
    <source>
        <dbReference type="Google" id="ProtNLM"/>
    </source>
</evidence>
<organism evidence="2 3">
    <name type="scientific">Paramecium sonneborni</name>
    <dbReference type="NCBI Taxonomy" id="65129"/>
    <lineage>
        <taxon>Eukaryota</taxon>
        <taxon>Sar</taxon>
        <taxon>Alveolata</taxon>
        <taxon>Ciliophora</taxon>
        <taxon>Intramacronucleata</taxon>
        <taxon>Oligohymenophorea</taxon>
        <taxon>Peniculida</taxon>
        <taxon>Parameciidae</taxon>
        <taxon>Paramecium</taxon>
    </lineage>
</organism>
<keyword evidence="3" id="KW-1185">Reference proteome</keyword>
<reference evidence="2" key="1">
    <citation type="submission" date="2021-01" db="EMBL/GenBank/DDBJ databases">
        <authorList>
            <consortium name="Genoscope - CEA"/>
            <person name="William W."/>
        </authorList>
    </citation>
    <scope>NUCLEOTIDE SEQUENCE</scope>
</reference>
<proteinExistence type="predicted"/>
<accession>A0A8S1LR34</accession>
<keyword evidence="1" id="KW-1133">Transmembrane helix</keyword>
<comment type="caution">
    <text evidence="2">The sequence shown here is derived from an EMBL/GenBank/DDBJ whole genome shotgun (WGS) entry which is preliminary data.</text>
</comment>
<sequence length="174" mass="18873">MNFFAILGRVLLAVIFIGAGIDKLKNPQHSVGLLNGKYPKFYEHLQSELKQYNLQLPVQLQPKEIQKISNELIMGVGVVEVLLSLFVVLNQGWAGKLLSFLVLSFVAVIHNPYIHGSSQSEKLAEQSQALWTLGIAGALMLIGTSSKNVNVTAQPATKSKGVAPVAPSQKAKKN</sequence>
<protein>
    <recommendedName>
        <fullName evidence="4">DoxX family protein</fullName>
    </recommendedName>
</protein>
<evidence type="ECO:0000256" key="1">
    <source>
        <dbReference type="SAM" id="Phobius"/>
    </source>
</evidence>
<dbReference type="OrthoDB" id="310047at2759"/>
<feature type="transmembrane region" description="Helical" evidence="1">
    <location>
        <begin position="6"/>
        <end position="24"/>
    </location>
</feature>
<evidence type="ECO:0000313" key="3">
    <source>
        <dbReference type="Proteomes" id="UP000692954"/>
    </source>
</evidence>
<evidence type="ECO:0000313" key="2">
    <source>
        <dbReference type="EMBL" id="CAD8067933.1"/>
    </source>
</evidence>